<name>A0A1F7X4K1_9BACT</name>
<dbReference type="AlphaFoldDB" id="A0A1F7X4K1"/>
<evidence type="ECO:0000313" key="2">
    <source>
        <dbReference type="EMBL" id="OGM10020.1"/>
    </source>
</evidence>
<dbReference type="EMBL" id="MGFQ01000017">
    <property type="protein sequence ID" value="OGM10020.1"/>
    <property type="molecule type" value="Genomic_DNA"/>
</dbReference>
<sequence>MVMLLSKDMLTTMTIPQEVMQFLHYSAITGFIIVSTLVINLNHKAFNYVLKDNAKKYWWLFVIIAVIPLSLFLYAFAFIFGKLFL</sequence>
<organism evidence="2 3">
    <name type="scientific">Candidatus Woesebacteria bacterium RBG_13_36_22</name>
    <dbReference type="NCBI Taxonomy" id="1802478"/>
    <lineage>
        <taxon>Bacteria</taxon>
        <taxon>Candidatus Woeseibacteriota</taxon>
    </lineage>
</organism>
<protein>
    <submittedName>
        <fullName evidence="2">Uncharacterized protein</fullName>
    </submittedName>
</protein>
<dbReference type="Proteomes" id="UP000176939">
    <property type="component" value="Unassembled WGS sequence"/>
</dbReference>
<keyword evidence="1" id="KW-1133">Transmembrane helix</keyword>
<gene>
    <name evidence="2" type="ORF">A2Z67_01680</name>
</gene>
<evidence type="ECO:0000256" key="1">
    <source>
        <dbReference type="SAM" id="Phobius"/>
    </source>
</evidence>
<keyword evidence="1" id="KW-0812">Transmembrane</keyword>
<accession>A0A1F7X4K1</accession>
<proteinExistence type="predicted"/>
<keyword evidence="1" id="KW-0472">Membrane</keyword>
<feature type="transmembrane region" description="Helical" evidence="1">
    <location>
        <begin position="22"/>
        <end position="41"/>
    </location>
</feature>
<comment type="caution">
    <text evidence="2">The sequence shown here is derived from an EMBL/GenBank/DDBJ whole genome shotgun (WGS) entry which is preliminary data.</text>
</comment>
<reference evidence="2 3" key="1">
    <citation type="journal article" date="2016" name="Nat. Commun.">
        <title>Thousands of microbial genomes shed light on interconnected biogeochemical processes in an aquifer system.</title>
        <authorList>
            <person name="Anantharaman K."/>
            <person name="Brown C.T."/>
            <person name="Hug L.A."/>
            <person name="Sharon I."/>
            <person name="Castelle C.J."/>
            <person name="Probst A.J."/>
            <person name="Thomas B.C."/>
            <person name="Singh A."/>
            <person name="Wilkins M.J."/>
            <person name="Karaoz U."/>
            <person name="Brodie E.L."/>
            <person name="Williams K.H."/>
            <person name="Hubbard S.S."/>
            <person name="Banfield J.F."/>
        </authorList>
    </citation>
    <scope>NUCLEOTIDE SEQUENCE [LARGE SCALE GENOMIC DNA]</scope>
</reference>
<feature type="transmembrane region" description="Helical" evidence="1">
    <location>
        <begin position="57"/>
        <end position="80"/>
    </location>
</feature>
<evidence type="ECO:0000313" key="3">
    <source>
        <dbReference type="Proteomes" id="UP000176939"/>
    </source>
</evidence>